<proteinExistence type="predicted"/>
<dbReference type="VEuPathDB" id="TriTrypDB:TEOVI_000441300"/>
<organism evidence="10 11">
    <name type="scientific">Trypanosoma equiperdum</name>
    <dbReference type="NCBI Taxonomy" id="5694"/>
    <lineage>
        <taxon>Eukaryota</taxon>
        <taxon>Discoba</taxon>
        <taxon>Euglenozoa</taxon>
        <taxon>Kinetoplastea</taxon>
        <taxon>Metakinetoplastina</taxon>
        <taxon>Trypanosomatida</taxon>
        <taxon>Trypanosomatidae</taxon>
        <taxon>Trypanosoma</taxon>
    </lineage>
</organism>
<feature type="domain" description="FATC" evidence="9">
    <location>
        <begin position="2871"/>
        <end position="2903"/>
    </location>
</feature>
<sequence>MPRYTAMRRLGPVGHSGGISSNGVTTVGAVTASNVGNGVVNIGGDGSQGVAMGPGATDVASARPLLIVPNTTSAAGGSADVSDEEVDQLLRELERSVDSPQAAAVMRDAVWAIERRAFSSCDPHSRDYFLESRVRIILMSLSTTSDVKQLLLAVDFIEALLAVPYTNLQHRFTRLCRSLMNILRCGIEEPAREAQRVLKRMLVTDSQFGAYHTPLRSFITKELRDNCKVALMRLYGRAQQANVSFTPDFLSTMLAAEATAEISPRFITGTLRQQVLELASMLAGFSDLLLRRAAYRCMVVLFKNTSAMRRKEVVLENRRIINEAIRSLNLSHNSESSIISTLETLRALLSSRGVHCMDKQVNTLPQLCVLVTEQHRISKTTAVRNAVCDLVPVIAETDISSAARRTTYCAIIMEPVKNVRDDSNKDLELRNLAIFIQNVGYEVLDSTNRVNLDSIIQRYITRRGTEEECWHILAAICSSRARPETQRTHMCSKTSYIAMSSSSAMQKGCETIQGHQSGGEISLSAQELRSASAEAHSVCQLVGGESQNSCNSHELMQPVEALVRRCLPHMVHAVLSDEFVRYITIIQDHLPSLSSDLQTYLDQLVNRTLRNDKRKYCGGEVEDGALVAQVFAGDRLSTELGNSQPQEDIIQSSTLAYVTAMGRLAQYLLPTTLPEGGAINWQQSQGATSTTATDGNGQGYSLGSVETFCKSVVAGQPQLVSPESTLSSAAGATTAEVCSGAAPDSVGASELKIALEVFSKRQITSSDQLREVSDIIIQYQRHPDKRVRQQCCTTVIEALKCWARYSQSDRTSAYSSLVPDLLEVYLKNVAMELDPKVRLVEVTLLADAVELRMFLREKRIIDTLISFLHDISHVREKTMELLVTLAQDNHTGPSVETVQYSLLIVVESSVAALEYSSDPRILIRHMSDLQTVAKFSLRPLMGHLDRTFVACRRRLVEEVVPDTIALSTLKTLRTILEAIKREEAVLLKYKDVALELYAPVAMALRASTASPLSHAAIGVLVCMHEIGASPLNWDARQLHELLQSVTAVYIEAANSTEEELGRALTLFGQIGAVDPATKPDTAAMKKKDDEAAIQDEADLELTYDYTKIVYRNLSRMLDLSLSESVCVQSMCTLLHLVRLTTDRKELIGGMHAIKAILQIARRANDAPLLRIEALHILAAITSLRHEKVCKTLLPELVTLFEQLWYPQDHALFRAVLNLVSALKPGNLTGKEQSEVWPWLYPRLVDVALQDHTETREFCLRVVGIIQHARYIPPHCIPIVFPMLTQFVQQMDQLAELRSLSLCAAIRIVCNLQAVQHLPSLMHTICTLTRHCDLTENLGPRLSTPTLHRSLRLLSNTHPNGEADVNALCERLCATGSEGSADAGGCFTNEGGETLPTSTQPNSSFHCGNGDYASAPYLGQYTQKCQQQQQGGTYLDPNDDEAYDTLPQGQQDITAFMKHVEFGLRAKDNKWREWFAEFQKNMIVASPHPVFRIMVDLFDKHEPLRRKLFHPSFKCFYESLNAEHMKKVKDVLNLALRSSDTEVVSKCIGLADYLDHNPPNISESVLQQLRHLEGNEPMDVGKFTKHSNLHVGNVIAGSRSPTPACRHEPGGYYASHHGQLYRNISDNYNFESVLHSLNSPKTEGPVFNEGVRPPSHKVQDVGNGEHEVTDNGGTDSGCGVERNGKEGRSESESGDVNGSARRQTMLPVAKSIEGDTNEGLSFLAGPVARRITVSAHHTTNVNASDGTCPNTGDAEVHIRATAIPSTVNPLFTNDSLVEAALRTRMPDKAMSYLENKLLPVMQKYRYAHSVPKEAVQAVVLPLASLYSRLEMQDSVVGLFHAMRYKSDNEDGFAYELLQWWDVAQGVYATKVHDCCGSSARDIDGYVRMLCLCGEWERALQVVKDTYKSLDQPSSTIAQSGAMAAWILGKWDDVKMLIERLPNKEKGNITLRHFFQNATLFHQEFGCRAQWDCGVQDGQRRLETSPQVEALRASIMRAKMEVDESLKTLLPLSYAHAYENLTMLQHFTEMEEHIAYMESRTEEFRGQLRERWNRRFAALKPDSLMPNLRSLMLHSLVLNASEMSVMVVNFCERTGTNYPQLSKWAMEWLKQGKFPRANHLSQSCHVLPATPVSLEPCVAITYIGQVWSGGQRQKAVQLMENFLEETHSTLEEQQPAAYGVAQLRLGMWKQEMFADSFWKVEHRQEVLRHFHEAVRAVPGSCEAWHSWGLMNYRVQQRDCSLSRYEQRLFVEAAHQGFVAAICRSASPSTALPGVMRLLQLWVFHNGMSLLKESVADSVARIPTDYWVQAIPQLIGHLRSASHDVRDVVSMILQRLCVAHSQAVVFPLLVVLMSADGGGGETHSRRKELARSIINNLPKRIRAEAELVATLLINASATPIERIGESLSAVATAWNPNAEYEEDKEEVRRKLRYVLDVFNTNRRQLLYNVGDIGQYVRIVMEEDACGRREKASGILTQLVEEITKHISEKLGKEPQKAMEPLLNLRNLSIAVFGEYDIQYTNFPTIASFSSKLDVIPSKKRPRRIRLSGSNGCMYTYCLKGNEDIRMDERVMQLFGMVNVLLSDAKTAKSAFIHRFPVIPISDNVGLLGWVEHANTINNTICTHRNTISKVRTHHESNTLRAYVETIGSWEKLSMIRRTEILDYVMSQKDCEAVDVARAMWHRSNTAEQWLERRTAFTQSLATMSMVGYVLGLGDRHLGNILLSMSTGKIVHIDFGDSFDVGRLRHVLPETVPFRLTRMLTNAMEVFGVDGVFRASCNRTQSTLHKNADSIMALLTAFVHDPIVQHKGKMRNMMEKSRTPQNIVERIRNKLRGTEMAVRNADTVIFNTVLESSRRPDLLYMSHAFNDVAKRTVVNGRTTEEQVSMLIDEATRLENYAALYFGWGPLW</sequence>
<dbReference type="InterPro" id="IPR014009">
    <property type="entry name" value="PIK_FAT"/>
</dbReference>
<dbReference type="Proteomes" id="UP000195570">
    <property type="component" value="Unassembled WGS sequence"/>
</dbReference>
<dbReference type="InterPro" id="IPR000403">
    <property type="entry name" value="PI3/4_kinase_cat_dom"/>
</dbReference>
<accession>A0A1G4IJW1</accession>
<feature type="region of interest" description="Disordered" evidence="6">
    <location>
        <begin position="1645"/>
        <end position="1701"/>
    </location>
</feature>
<dbReference type="PANTHER" id="PTHR11139:SF85">
    <property type="entry name" value="NON-SPECIFIC SERINE_THREONINE PROTEIN KINASE"/>
    <property type="match status" value="1"/>
</dbReference>
<dbReference type="GO" id="GO:0031932">
    <property type="term" value="C:TORC2 complex"/>
    <property type="evidence" value="ECO:0007669"/>
    <property type="project" value="TreeGrafter"/>
</dbReference>
<dbReference type="GO" id="GO:0031929">
    <property type="term" value="P:TOR signaling"/>
    <property type="evidence" value="ECO:0007669"/>
    <property type="project" value="TreeGrafter"/>
</dbReference>
<dbReference type="InterPro" id="IPR003152">
    <property type="entry name" value="FATC_dom"/>
</dbReference>
<dbReference type="PROSITE" id="PS50290">
    <property type="entry name" value="PI3_4_KINASE_3"/>
    <property type="match status" value="1"/>
</dbReference>
<gene>
    <name evidence="10" type="ORF">TEOVI_000441300</name>
</gene>
<evidence type="ECO:0000256" key="5">
    <source>
        <dbReference type="ARBA" id="ARBA00022840"/>
    </source>
</evidence>
<dbReference type="EMBL" id="CZPT02001916">
    <property type="protein sequence ID" value="SCU72829.1"/>
    <property type="molecule type" value="Genomic_DNA"/>
</dbReference>
<dbReference type="PROSITE" id="PS00916">
    <property type="entry name" value="PI3_4_KINASE_2"/>
    <property type="match status" value="1"/>
</dbReference>
<evidence type="ECO:0000256" key="1">
    <source>
        <dbReference type="ARBA" id="ARBA00012513"/>
    </source>
</evidence>
<dbReference type="GO" id="GO:0031931">
    <property type="term" value="C:TORC1 complex"/>
    <property type="evidence" value="ECO:0007669"/>
    <property type="project" value="TreeGrafter"/>
</dbReference>
<dbReference type="Gene3D" id="3.30.1010.10">
    <property type="entry name" value="Phosphatidylinositol 3-kinase Catalytic Subunit, Chain A, domain 4"/>
    <property type="match status" value="1"/>
</dbReference>
<evidence type="ECO:0000256" key="6">
    <source>
        <dbReference type="SAM" id="MobiDB-lite"/>
    </source>
</evidence>
<evidence type="ECO:0000313" key="11">
    <source>
        <dbReference type="Proteomes" id="UP000195570"/>
    </source>
</evidence>
<keyword evidence="4" id="KW-0418">Kinase</keyword>
<dbReference type="SUPFAM" id="SSF48371">
    <property type="entry name" value="ARM repeat"/>
    <property type="match status" value="2"/>
</dbReference>
<reference evidence="10" key="1">
    <citation type="submission" date="2016-09" db="EMBL/GenBank/DDBJ databases">
        <authorList>
            <person name="Hebert L."/>
            <person name="Moumen B."/>
        </authorList>
    </citation>
    <scope>NUCLEOTIDE SEQUENCE [LARGE SCALE GENOMIC DNA]</scope>
    <source>
        <strain evidence="10">OVI</strain>
    </source>
</reference>
<dbReference type="SMART" id="SM01343">
    <property type="entry name" value="FATC"/>
    <property type="match status" value="1"/>
</dbReference>
<evidence type="ECO:0000256" key="3">
    <source>
        <dbReference type="ARBA" id="ARBA00022741"/>
    </source>
</evidence>
<dbReference type="PANTHER" id="PTHR11139">
    <property type="entry name" value="ATAXIA TELANGIECTASIA MUTATED ATM -RELATED"/>
    <property type="match status" value="1"/>
</dbReference>
<dbReference type="SMART" id="SM00146">
    <property type="entry name" value="PI3Kc"/>
    <property type="match status" value="1"/>
</dbReference>
<dbReference type="InterPro" id="IPR026683">
    <property type="entry name" value="TOR_cat"/>
</dbReference>
<dbReference type="InterPro" id="IPR016024">
    <property type="entry name" value="ARM-type_fold"/>
</dbReference>
<dbReference type="GO" id="GO:0016242">
    <property type="term" value="P:negative regulation of macroautophagy"/>
    <property type="evidence" value="ECO:0007669"/>
    <property type="project" value="TreeGrafter"/>
</dbReference>
<dbReference type="GeneID" id="92378353"/>
<dbReference type="Pfam" id="PF00454">
    <property type="entry name" value="PI3_PI4_kinase"/>
    <property type="match status" value="1"/>
</dbReference>
<evidence type="ECO:0000313" key="10">
    <source>
        <dbReference type="EMBL" id="SCU72829.1"/>
    </source>
</evidence>
<keyword evidence="3" id="KW-0547">Nucleotide-binding</keyword>
<dbReference type="Pfam" id="PF02260">
    <property type="entry name" value="FATC"/>
    <property type="match status" value="1"/>
</dbReference>
<feature type="compositionally biased region" description="Basic and acidic residues" evidence="6">
    <location>
        <begin position="1681"/>
        <end position="1690"/>
    </location>
</feature>
<name>A0A1G4IJW1_TRYEQ</name>
<feature type="compositionally biased region" description="Basic and acidic residues" evidence="6">
    <location>
        <begin position="1656"/>
        <end position="1668"/>
    </location>
</feature>
<keyword evidence="5" id="KW-0067">ATP-binding</keyword>
<evidence type="ECO:0000259" key="9">
    <source>
        <dbReference type="PROSITE" id="PS51190"/>
    </source>
</evidence>
<dbReference type="GO" id="GO:0004674">
    <property type="term" value="F:protein serine/threonine kinase activity"/>
    <property type="evidence" value="ECO:0007669"/>
    <property type="project" value="UniProtKB-EC"/>
</dbReference>
<dbReference type="RefSeq" id="XP_067083287.1">
    <property type="nucleotide sequence ID" value="XM_067227186.1"/>
</dbReference>
<dbReference type="CDD" id="cd05169">
    <property type="entry name" value="PIKKc_TOR"/>
    <property type="match status" value="1"/>
</dbReference>
<dbReference type="InterPro" id="IPR011009">
    <property type="entry name" value="Kinase-like_dom_sf"/>
</dbReference>
<dbReference type="GO" id="GO:0005634">
    <property type="term" value="C:nucleus"/>
    <property type="evidence" value="ECO:0007669"/>
    <property type="project" value="TreeGrafter"/>
</dbReference>
<dbReference type="InterPro" id="IPR003151">
    <property type="entry name" value="PIK-rel_kinase_FAT"/>
</dbReference>
<dbReference type="GO" id="GO:0005737">
    <property type="term" value="C:cytoplasm"/>
    <property type="evidence" value="ECO:0007669"/>
    <property type="project" value="TreeGrafter"/>
</dbReference>
<comment type="caution">
    <text evidence="10">The sequence shown here is derived from an EMBL/GenBank/DDBJ whole genome shotgun (WGS) entry which is preliminary data.</text>
</comment>
<evidence type="ECO:0000259" key="8">
    <source>
        <dbReference type="PROSITE" id="PS51189"/>
    </source>
</evidence>
<dbReference type="FunFam" id="3.30.1010.10:FF:000033">
    <property type="entry name" value="Putative phosphatidylinositol 3-kinase"/>
    <property type="match status" value="1"/>
</dbReference>
<keyword evidence="11" id="KW-1185">Reference proteome</keyword>
<evidence type="ECO:0000256" key="2">
    <source>
        <dbReference type="ARBA" id="ARBA00022679"/>
    </source>
</evidence>
<dbReference type="PROSITE" id="PS51189">
    <property type="entry name" value="FAT"/>
    <property type="match status" value="1"/>
</dbReference>
<dbReference type="EC" id="2.7.11.1" evidence="1"/>
<dbReference type="InterPro" id="IPR036940">
    <property type="entry name" value="PI3/4_kinase_cat_sf"/>
</dbReference>
<feature type="domain" description="FAT" evidence="8">
    <location>
        <begin position="1774"/>
        <end position="2351"/>
    </location>
</feature>
<dbReference type="SUPFAM" id="SSF56112">
    <property type="entry name" value="Protein kinase-like (PK-like)"/>
    <property type="match status" value="1"/>
</dbReference>
<dbReference type="GO" id="GO:0005524">
    <property type="term" value="F:ATP binding"/>
    <property type="evidence" value="ECO:0007669"/>
    <property type="project" value="UniProtKB-KW"/>
</dbReference>
<feature type="domain" description="PI3K/PI4K catalytic" evidence="7">
    <location>
        <begin position="2525"/>
        <end position="2842"/>
    </location>
</feature>
<evidence type="ECO:0000259" key="7">
    <source>
        <dbReference type="PROSITE" id="PS50290"/>
    </source>
</evidence>
<dbReference type="Pfam" id="PF02259">
    <property type="entry name" value="FAT"/>
    <property type="match status" value="1"/>
</dbReference>
<dbReference type="PROSITE" id="PS51190">
    <property type="entry name" value="FATC"/>
    <property type="match status" value="1"/>
</dbReference>
<dbReference type="InterPro" id="IPR018936">
    <property type="entry name" value="PI3/4_kinase_CS"/>
</dbReference>
<protein>
    <recommendedName>
        <fullName evidence="1">non-specific serine/threonine protein kinase</fullName>
        <ecNumber evidence="1">2.7.11.1</ecNumber>
    </recommendedName>
</protein>
<dbReference type="Gene3D" id="1.10.1070.11">
    <property type="entry name" value="Phosphatidylinositol 3-/4-kinase, catalytic domain"/>
    <property type="match status" value="1"/>
</dbReference>
<dbReference type="InterPro" id="IPR050517">
    <property type="entry name" value="DDR_Repair_Kinase"/>
</dbReference>
<evidence type="ECO:0000256" key="4">
    <source>
        <dbReference type="ARBA" id="ARBA00022777"/>
    </source>
</evidence>
<keyword evidence="2 10" id="KW-0808">Transferase</keyword>